<keyword evidence="1 3" id="KW-0560">Oxidoreductase</keyword>
<dbReference type="EMBL" id="JBHMCY010000139">
    <property type="protein sequence ID" value="MFB9467738.1"/>
    <property type="molecule type" value="Genomic_DNA"/>
</dbReference>
<dbReference type="SMART" id="SM00903">
    <property type="entry name" value="Flavin_Reduct"/>
    <property type="match status" value="1"/>
</dbReference>
<dbReference type="InterPro" id="IPR012349">
    <property type="entry name" value="Split_barrel_FMN-bd"/>
</dbReference>
<sequence length="173" mass="18771">MVDDQQFRDLMAGVCAPVTVVTAVEEGRPHGATVSAFASLSLRPPMVTVALDSASQLLARIERTGRFGINVLAHAQDELAMGFARRSENRFAQVEWSLDHGLPRLSDAPSWIVCDLAQSVPGGDHVLLLGAVAHAVTRTAPPLVYGYRAFGTHSRFSQRPRRPITDQLLACSR</sequence>
<evidence type="ECO:0000313" key="4">
    <source>
        <dbReference type="Proteomes" id="UP001589709"/>
    </source>
</evidence>
<comment type="caution">
    <text evidence="3">The sequence shown here is derived from an EMBL/GenBank/DDBJ whole genome shotgun (WGS) entry which is preliminary data.</text>
</comment>
<evidence type="ECO:0000313" key="3">
    <source>
        <dbReference type="EMBL" id="MFB9467738.1"/>
    </source>
</evidence>
<dbReference type="Proteomes" id="UP001589709">
    <property type="component" value="Unassembled WGS sequence"/>
</dbReference>
<dbReference type="GO" id="GO:0016491">
    <property type="term" value="F:oxidoreductase activity"/>
    <property type="evidence" value="ECO:0007669"/>
    <property type="project" value="UniProtKB-KW"/>
</dbReference>
<feature type="domain" description="Flavin reductase like" evidence="2">
    <location>
        <begin position="11"/>
        <end position="152"/>
    </location>
</feature>
<evidence type="ECO:0000256" key="1">
    <source>
        <dbReference type="ARBA" id="ARBA00023002"/>
    </source>
</evidence>
<accession>A0ABV5NBT2</accession>
<dbReference type="InterPro" id="IPR050268">
    <property type="entry name" value="NADH-dep_flavin_reductase"/>
</dbReference>
<dbReference type="Gene3D" id="2.30.110.10">
    <property type="entry name" value="Electron Transport, Fmn-binding Protein, Chain A"/>
    <property type="match status" value="1"/>
</dbReference>
<dbReference type="EC" id="1.5.1.-" evidence="3"/>
<proteinExistence type="predicted"/>
<dbReference type="SUPFAM" id="SSF50475">
    <property type="entry name" value="FMN-binding split barrel"/>
    <property type="match status" value="1"/>
</dbReference>
<gene>
    <name evidence="3" type="ORF">ACFF45_34945</name>
</gene>
<evidence type="ECO:0000259" key="2">
    <source>
        <dbReference type="SMART" id="SM00903"/>
    </source>
</evidence>
<keyword evidence="4" id="KW-1185">Reference proteome</keyword>
<dbReference type="RefSeq" id="WP_381351044.1">
    <property type="nucleotide sequence ID" value="NZ_JBHMCY010000139.1"/>
</dbReference>
<dbReference type="PANTHER" id="PTHR30466:SF1">
    <property type="entry name" value="FMN REDUCTASE (NADH) RUTF"/>
    <property type="match status" value="1"/>
</dbReference>
<dbReference type="Pfam" id="PF01613">
    <property type="entry name" value="Flavin_Reduct"/>
    <property type="match status" value="1"/>
</dbReference>
<protein>
    <submittedName>
        <fullName evidence="3">Flavin reductase family protein</fullName>
        <ecNumber evidence="3">1.5.1.-</ecNumber>
    </submittedName>
</protein>
<dbReference type="InterPro" id="IPR002563">
    <property type="entry name" value="Flavin_Rdtase-like_dom"/>
</dbReference>
<organism evidence="3 4">
    <name type="scientific">Streptomyces cinereospinus</name>
    <dbReference type="NCBI Taxonomy" id="285561"/>
    <lineage>
        <taxon>Bacteria</taxon>
        <taxon>Bacillati</taxon>
        <taxon>Actinomycetota</taxon>
        <taxon>Actinomycetes</taxon>
        <taxon>Kitasatosporales</taxon>
        <taxon>Streptomycetaceae</taxon>
        <taxon>Streptomyces</taxon>
    </lineage>
</organism>
<reference evidence="3 4" key="1">
    <citation type="submission" date="2024-09" db="EMBL/GenBank/DDBJ databases">
        <authorList>
            <person name="Sun Q."/>
            <person name="Mori K."/>
        </authorList>
    </citation>
    <scope>NUCLEOTIDE SEQUENCE [LARGE SCALE GENOMIC DNA]</scope>
    <source>
        <strain evidence="3 4">JCM 6917</strain>
    </source>
</reference>
<name>A0ABV5NBT2_9ACTN</name>
<dbReference type="PANTHER" id="PTHR30466">
    <property type="entry name" value="FLAVIN REDUCTASE"/>
    <property type="match status" value="1"/>
</dbReference>